<dbReference type="RefSeq" id="WP_270046303.1">
    <property type="nucleotide sequence ID" value="NZ_JAPDOD010000085.1"/>
</dbReference>
<protein>
    <submittedName>
        <fullName evidence="3">Class I SAM-dependent methyltransferase</fullName>
    </submittedName>
</protein>
<gene>
    <name evidence="3" type="ORF">OM076_42715</name>
</gene>
<dbReference type="CDD" id="cd02440">
    <property type="entry name" value="AdoMet_MTases"/>
    <property type="match status" value="1"/>
</dbReference>
<reference evidence="3" key="1">
    <citation type="submission" date="2022-10" db="EMBL/GenBank/DDBJ databases">
        <title>The WGS of Solirubrobacter ginsenosidimutans DSM 21036.</title>
        <authorList>
            <person name="Jiang Z."/>
        </authorList>
    </citation>
    <scope>NUCLEOTIDE SEQUENCE</scope>
    <source>
        <strain evidence="3">DSM 21036</strain>
    </source>
</reference>
<proteinExistence type="predicted"/>
<keyword evidence="3" id="KW-0489">Methyltransferase</keyword>
<feature type="domain" description="Methyltransferase" evidence="2">
    <location>
        <begin position="62"/>
        <end position="156"/>
    </location>
</feature>
<dbReference type="GO" id="GO:0008168">
    <property type="term" value="F:methyltransferase activity"/>
    <property type="evidence" value="ECO:0007669"/>
    <property type="project" value="UniProtKB-KW"/>
</dbReference>
<dbReference type="InterPro" id="IPR041698">
    <property type="entry name" value="Methyltransf_25"/>
</dbReference>
<dbReference type="SUPFAM" id="SSF53335">
    <property type="entry name" value="S-adenosyl-L-methionine-dependent methyltransferases"/>
    <property type="match status" value="1"/>
</dbReference>
<evidence type="ECO:0000313" key="4">
    <source>
        <dbReference type="Proteomes" id="UP001149140"/>
    </source>
</evidence>
<dbReference type="GO" id="GO:0032259">
    <property type="term" value="P:methylation"/>
    <property type="evidence" value="ECO:0007669"/>
    <property type="project" value="UniProtKB-KW"/>
</dbReference>
<evidence type="ECO:0000313" key="3">
    <source>
        <dbReference type="EMBL" id="MDA0167051.1"/>
    </source>
</evidence>
<evidence type="ECO:0000256" key="1">
    <source>
        <dbReference type="ARBA" id="ARBA00022679"/>
    </source>
</evidence>
<dbReference type="Proteomes" id="UP001149140">
    <property type="component" value="Unassembled WGS sequence"/>
</dbReference>
<dbReference type="Pfam" id="PF13649">
    <property type="entry name" value="Methyltransf_25"/>
    <property type="match status" value="1"/>
</dbReference>
<organism evidence="3 4">
    <name type="scientific">Solirubrobacter ginsenosidimutans</name>
    <dbReference type="NCBI Taxonomy" id="490573"/>
    <lineage>
        <taxon>Bacteria</taxon>
        <taxon>Bacillati</taxon>
        <taxon>Actinomycetota</taxon>
        <taxon>Thermoleophilia</taxon>
        <taxon>Solirubrobacterales</taxon>
        <taxon>Solirubrobacteraceae</taxon>
        <taxon>Solirubrobacter</taxon>
    </lineage>
</organism>
<dbReference type="InterPro" id="IPR029063">
    <property type="entry name" value="SAM-dependent_MTases_sf"/>
</dbReference>
<dbReference type="PANTHER" id="PTHR43861">
    <property type="entry name" value="TRANS-ACONITATE 2-METHYLTRANSFERASE-RELATED"/>
    <property type="match status" value="1"/>
</dbReference>
<sequence length="236" mass="27262">MTNNSPILAEQLAYYRARAREYDKWFRREGLHDLGEERNARWRLELNRVYSALDAFAPRGDVLELAYGTGEWTIRLAEVATRVVGVDAAPEMRELALAKLQDAGKSNVELWVGDLFSWQPDQDYDVVFFAFWLSHVPESHADRFWRSVHDALRPGGRFFLVDAAGAVLDRNVIHGSRLPDRESATELRRLEDGREFRIFKRSFDPDRLARDLRDHGLDASFVETGEFFVYGLGRRA</sequence>
<accession>A0A9X3N4D7</accession>
<keyword evidence="4" id="KW-1185">Reference proteome</keyword>
<evidence type="ECO:0000259" key="2">
    <source>
        <dbReference type="Pfam" id="PF13649"/>
    </source>
</evidence>
<comment type="caution">
    <text evidence="3">The sequence shown here is derived from an EMBL/GenBank/DDBJ whole genome shotgun (WGS) entry which is preliminary data.</text>
</comment>
<dbReference type="Gene3D" id="3.40.50.150">
    <property type="entry name" value="Vaccinia Virus protein VP39"/>
    <property type="match status" value="1"/>
</dbReference>
<dbReference type="AlphaFoldDB" id="A0A9X3N4D7"/>
<dbReference type="EMBL" id="JAPDOD010000085">
    <property type="protein sequence ID" value="MDA0167051.1"/>
    <property type="molecule type" value="Genomic_DNA"/>
</dbReference>
<name>A0A9X3N4D7_9ACTN</name>
<keyword evidence="1" id="KW-0808">Transferase</keyword>